<dbReference type="STRING" id="287099.SAMN05660413_01896"/>
<evidence type="ECO:0000313" key="10">
    <source>
        <dbReference type="EMBL" id="SFN61949.1"/>
    </source>
</evidence>
<comment type="similarity">
    <text evidence="1">Belongs to the mannose-6-phosphate isomerase type 2 family.</text>
</comment>
<evidence type="ECO:0000256" key="2">
    <source>
        <dbReference type="ARBA" id="ARBA00012387"/>
    </source>
</evidence>
<evidence type="ECO:0000259" key="8">
    <source>
        <dbReference type="Pfam" id="PF00483"/>
    </source>
</evidence>
<keyword evidence="4 10" id="KW-0548">Nucleotidyltransferase</keyword>
<dbReference type="AlphaFoldDB" id="A0A1I5AI94"/>
<accession>A0A1I5AI94</accession>
<dbReference type="EMBL" id="FOVL01000010">
    <property type="protein sequence ID" value="SFN61949.1"/>
    <property type="molecule type" value="Genomic_DNA"/>
</dbReference>
<evidence type="ECO:0000313" key="11">
    <source>
        <dbReference type="Proteomes" id="UP000199153"/>
    </source>
</evidence>
<dbReference type="InterPro" id="IPR005835">
    <property type="entry name" value="NTP_transferase_dom"/>
</dbReference>
<dbReference type="Proteomes" id="UP000199153">
    <property type="component" value="Unassembled WGS sequence"/>
</dbReference>
<dbReference type="PANTHER" id="PTHR46390:SF1">
    <property type="entry name" value="MANNOSE-1-PHOSPHATE GUANYLYLTRANSFERASE"/>
    <property type="match status" value="1"/>
</dbReference>
<dbReference type="CDD" id="cd02509">
    <property type="entry name" value="GDP-M1P_Guanylyltransferase"/>
    <property type="match status" value="1"/>
</dbReference>
<proteinExistence type="inferred from homology"/>
<keyword evidence="11" id="KW-1185">Reference proteome</keyword>
<evidence type="ECO:0000256" key="1">
    <source>
        <dbReference type="ARBA" id="ARBA00006115"/>
    </source>
</evidence>
<dbReference type="RefSeq" id="WP_093408784.1">
    <property type="nucleotide sequence ID" value="NZ_FOVL01000010.1"/>
</dbReference>
<name>A0A1I5AI94_9FLAO</name>
<evidence type="ECO:0000256" key="5">
    <source>
        <dbReference type="ARBA" id="ARBA00022741"/>
    </source>
</evidence>
<reference evidence="10 11" key="1">
    <citation type="submission" date="2016-10" db="EMBL/GenBank/DDBJ databases">
        <authorList>
            <person name="de Groot N.N."/>
        </authorList>
    </citation>
    <scope>NUCLEOTIDE SEQUENCE [LARGE SCALE GENOMIC DNA]</scope>
    <source>
        <strain evidence="10 11">DSM 17794</strain>
    </source>
</reference>
<gene>
    <name evidence="10" type="ORF">SAMN05660413_01896</name>
</gene>
<protein>
    <recommendedName>
        <fullName evidence="2">mannose-1-phosphate guanylyltransferase</fullName>
        <ecNumber evidence="2">2.7.7.13</ecNumber>
    </recommendedName>
</protein>
<feature type="domain" description="MannoseP isomerase/GMP-like beta-helix" evidence="9">
    <location>
        <begin position="300"/>
        <end position="347"/>
    </location>
</feature>
<dbReference type="InterPro" id="IPR029044">
    <property type="entry name" value="Nucleotide-diphossugar_trans"/>
</dbReference>
<evidence type="ECO:0000256" key="6">
    <source>
        <dbReference type="ARBA" id="ARBA00023134"/>
    </source>
</evidence>
<comment type="catalytic activity">
    <reaction evidence="7">
        <text>alpha-D-mannose 1-phosphate + GTP + H(+) = GDP-alpha-D-mannose + diphosphate</text>
        <dbReference type="Rhea" id="RHEA:15229"/>
        <dbReference type="ChEBI" id="CHEBI:15378"/>
        <dbReference type="ChEBI" id="CHEBI:33019"/>
        <dbReference type="ChEBI" id="CHEBI:37565"/>
        <dbReference type="ChEBI" id="CHEBI:57527"/>
        <dbReference type="ChEBI" id="CHEBI:58409"/>
        <dbReference type="EC" id="2.7.7.13"/>
    </reaction>
</comment>
<organism evidence="10 11">
    <name type="scientific">Salegentibacter flavus</name>
    <dbReference type="NCBI Taxonomy" id="287099"/>
    <lineage>
        <taxon>Bacteria</taxon>
        <taxon>Pseudomonadati</taxon>
        <taxon>Bacteroidota</taxon>
        <taxon>Flavobacteriia</taxon>
        <taxon>Flavobacteriales</taxon>
        <taxon>Flavobacteriaceae</taxon>
        <taxon>Salegentibacter</taxon>
    </lineage>
</organism>
<evidence type="ECO:0000256" key="7">
    <source>
        <dbReference type="ARBA" id="ARBA00047343"/>
    </source>
</evidence>
<keyword evidence="6" id="KW-0342">GTP-binding</keyword>
<dbReference type="InterPro" id="IPR049577">
    <property type="entry name" value="GMPP_N"/>
</dbReference>
<feature type="domain" description="Nucleotidyl transferase" evidence="8">
    <location>
        <begin position="8"/>
        <end position="283"/>
    </location>
</feature>
<dbReference type="GO" id="GO:0009298">
    <property type="term" value="P:GDP-mannose biosynthetic process"/>
    <property type="evidence" value="ECO:0007669"/>
    <property type="project" value="TreeGrafter"/>
</dbReference>
<dbReference type="GO" id="GO:0005525">
    <property type="term" value="F:GTP binding"/>
    <property type="evidence" value="ECO:0007669"/>
    <property type="project" value="UniProtKB-KW"/>
</dbReference>
<evidence type="ECO:0000256" key="3">
    <source>
        <dbReference type="ARBA" id="ARBA00022679"/>
    </source>
</evidence>
<dbReference type="InterPro" id="IPR051161">
    <property type="entry name" value="Mannose-6P_isomerase_type2"/>
</dbReference>
<evidence type="ECO:0000259" key="9">
    <source>
        <dbReference type="Pfam" id="PF22640"/>
    </source>
</evidence>
<dbReference type="Gene3D" id="3.90.550.10">
    <property type="entry name" value="Spore Coat Polysaccharide Biosynthesis Protein SpsA, Chain A"/>
    <property type="match status" value="1"/>
</dbReference>
<evidence type="ECO:0000256" key="4">
    <source>
        <dbReference type="ARBA" id="ARBA00022695"/>
    </source>
</evidence>
<dbReference type="SUPFAM" id="SSF159283">
    <property type="entry name" value="Guanosine diphospho-D-mannose pyrophosphorylase/mannose-6-phosphate isomerase linker domain"/>
    <property type="match status" value="1"/>
</dbReference>
<sequence length="360" mass="40846">MKNKNYYAILMAGGVGSRFWPASTQANPKQFQDILGSGKSLIQTTFGRLSKIIPQENIYILTNKDYTNLVKEHLPQVKEEQIVPEPAMRNTAPSILLGALKIRKKNKDALILVAPSDHWIDDDLDFSENVEAGFNAVAEDDKLITLGISPHFPNTGYGYIKYNPEEATRLSRVEDFTEKPNFKKAEEFLKSGNYLWNAGIFIWSAAFIIDSFEKYLPEMYRLFEKGDRLWNTGKEGEFLEKNYGLADNISIDYGILEKSDKVFVIPVDFKWNDLGTWGSLERELPQDELKNTVVNSRLLPLDSSGNIVSTQSGKVVVLDGIHDYIIVETSEVLLLLPKNKEQSIKELRDKVQERFGNNLG</sequence>
<keyword evidence="5" id="KW-0547">Nucleotide-binding</keyword>
<dbReference type="EC" id="2.7.7.13" evidence="2"/>
<dbReference type="OrthoDB" id="9806359at2"/>
<dbReference type="Pfam" id="PF22640">
    <property type="entry name" value="ManC_GMP_beta-helix"/>
    <property type="match status" value="1"/>
</dbReference>
<dbReference type="PANTHER" id="PTHR46390">
    <property type="entry name" value="MANNOSE-1-PHOSPHATE GUANYLYLTRANSFERASE"/>
    <property type="match status" value="1"/>
</dbReference>
<dbReference type="FunFam" id="3.90.550.10:FF:000046">
    <property type="entry name" value="Mannose-1-phosphate guanylyltransferase (GDP)"/>
    <property type="match status" value="1"/>
</dbReference>
<dbReference type="SUPFAM" id="SSF53448">
    <property type="entry name" value="Nucleotide-diphospho-sugar transferases"/>
    <property type="match status" value="1"/>
</dbReference>
<dbReference type="Pfam" id="PF00483">
    <property type="entry name" value="NTP_transferase"/>
    <property type="match status" value="1"/>
</dbReference>
<dbReference type="InterPro" id="IPR054566">
    <property type="entry name" value="ManC/GMP-like_b-helix"/>
</dbReference>
<dbReference type="GO" id="GO:0004475">
    <property type="term" value="F:mannose-1-phosphate guanylyltransferase (GTP) activity"/>
    <property type="evidence" value="ECO:0007669"/>
    <property type="project" value="UniProtKB-EC"/>
</dbReference>
<keyword evidence="3 10" id="KW-0808">Transferase</keyword>